<dbReference type="VEuPathDB" id="VectorBase:GPPI005948"/>
<proteinExistence type="predicted"/>
<accession>A0A1B0ARI3</accession>
<dbReference type="EnsemblMetazoa" id="GPPI005948-RA">
    <property type="protein sequence ID" value="GPPI005948-PA"/>
    <property type="gene ID" value="GPPI005948"/>
</dbReference>
<reference evidence="2" key="1">
    <citation type="submission" date="2015-01" db="EMBL/GenBank/DDBJ databases">
        <authorList>
            <person name="Aksoy S."/>
            <person name="Warren W."/>
            <person name="Wilson R.K."/>
        </authorList>
    </citation>
    <scope>NUCLEOTIDE SEQUENCE [LARGE SCALE GENOMIC DNA]</scope>
    <source>
        <strain evidence="2">IAEA</strain>
    </source>
</reference>
<evidence type="ECO:0000313" key="2">
    <source>
        <dbReference type="Proteomes" id="UP000092460"/>
    </source>
</evidence>
<dbReference type="Proteomes" id="UP000092460">
    <property type="component" value="Unassembled WGS sequence"/>
</dbReference>
<keyword evidence="2" id="KW-1185">Reference proteome</keyword>
<reference evidence="1" key="2">
    <citation type="submission" date="2020-05" db="UniProtKB">
        <authorList>
            <consortium name="EnsemblMetazoa"/>
        </authorList>
    </citation>
    <scope>IDENTIFICATION</scope>
    <source>
        <strain evidence="1">IAEA</strain>
    </source>
</reference>
<dbReference type="EMBL" id="JXJN01002453">
    <property type="status" value="NOT_ANNOTATED_CDS"/>
    <property type="molecule type" value="Genomic_DNA"/>
</dbReference>
<sequence>VSGFKICSSLSSFRPQYTFTIKIIPYVYNLAIPTIQYSCGGWTTHNDTTNAQIAIVHFALTHAQGIVNGRNATENNGDDGTVMRTYPALAGVVKLTKTKTVKYPGKAFTSFVSLRALLSNKAMPALSTLCASIQLWLKSRQRVLQKFYCNFTFYLYECASSSSVTMLRRSIIYEVACNRNDCCRNHMAIINTTRYNSLLPRGTVYLHFYLHYNLLLTPFSFVMKREWFYDKKDDAFLHQKGNQHFTYPCLSNGKQVVRVDMSAKYD</sequence>
<name>A0A1B0ARI3_9MUSC</name>
<dbReference type="AlphaFoldDB" id="A0A1B0ARI3"/>
<evidence type="ECO:0000313" key="1">
    <source>
        <dbReference type="EnsemblMetazoa" id="GPPI005948-PA"/>
    </source>
</evidence>
<protein>
    <submittedName>
        <fullName evidence="1">Uncharacterized protein</fullName>
    </submittedName>
</protein>
<organism evidence="1 2">
    <name type="scientific">Glossina palpalis gambiensis</name>
    <dbReference type="NCBI Taxonomy" id="67801"/>
    <lineage>
        <taxon>Eukaryota</taxon>
        <taxon>Metazoa</taxon>
        <taxon>Ecdysozoa</taxon>
        <taxon>Arthropoda</taxon>
        <taxon>Hexapoda</taxon>
        <taxon>Insecta</taxon>
        <taxon>Pterygota</taxon>
        <taxon>Neoptera</taxon>
        <taxon>Endopterygota</taxon>
        <taxon>Diptera</taxon>
        <taxon>Brachycera</taxon>
        <taxon>Muscomorpha</taxon>
        <taxon>Hippoboscoidea</taxon>
        <taxon>Glossinidae</taxon>
        <taxon>Glossina</taxon>
    </lineage>
</organism>